<dbReference type="STRING" id="81409.SAMN04515656_101206"/>
<dbReference type="EMBL" id="FNRK01000001">
    <property type="protein sequence ID" value="SDZ93781.1"/>
    <property type="molecule type" value="Genomic_DNA"/>
</dbReference>
<dbReference type="GO" id="GO:0003677">
    <property type="term" value="F:DNA binding"/>
    <property type="evidence" value="ECO:0007669"/>
    <property type="project" value="UniProtKB-KW"/>
</dbReference>
<dbReference type="InterPro" id="IPR050807">
    <property type="entry name" value="TransReg_Diox_bact_type"/>
</dbReference>
<dbReference type="Gene3D" id="1.10.260.40">
    <property type="entry name" value="lambda repressor-like DNA-binding domains"/>
    <property type="match status" value="2"/>
</dbReference>
<dbReference type="SMART" id="SM00530">
    <property type="entry name" value="HTH_XRE"/>
    <property type="match status" value="2"/>
</dbReference>
<dbReference type="AlphaFoldDB" id="A0A1H3X473"/>
<gene>
    <name evidence="3" type="ORF">SAMN04515656_101206</name>
</gene>
<dbReference type="PANTHER" id="PTHR46797:SF1">
    <property type="entry name" value="METHYLPHOSPHONATE SYNTHASE"/>
    <property type="match status" value="1"/>
</dbReference>
<dbReference type="InterPro" id="IPR010982">
    <property type="entry name" value="Lambda_DNA-bd_dom_sf"/>
</dbReference>
<feature type="domain" description="HTH cro/C1-type" evidence="2">
    <location>
        <begin position="8"/>
        <end position="62"/>
    </location>
</feature>
<evidence type="ECO:0000313" key="3">
    <source>
        <dbReference type="EMBL" id="SDZ93781.1"/>
    </source>
</evidence>
<sequence length="251" mass="28518">MSYFSEKLKSERQSRKFSQEYLAKKSGLGRRTIQDYEADKIAPTVKSFEKIVKGLGTTPADFLNSINKLPSSSILKEKNGWDSLTDDEKKKVLEYYTSISVESLSHVLRFDSSNSLAQIFTKKIVENGTNFIGNNLQKFRNEANLSREEFSKKCGIPTDEINKYELNKKAPTCELLGKIAKALNVDEIELIDGAIDSSKARTISSEEEYNLSKLKTYFYSASDEGQEKIVTYAEDLLKVPEYQRAPDQEEK</sequence>
<accession>A0A1H3X473</accession>
<reference evidence="3 4" key="1">
    <citation type="submission" date="2016-10" db="EMBL/GenBank/DDBJ databases">
        <authorList>
            <person name="de Groot N.N."/>
        </authorList>
    </citation>
    <scope>NUCLEOTIDE SEQUENCE [LARGE SCALE GENOMIC DNA]</scope>
    <source>
        <strain evidence="3 4">SR12</strain>
    </source>
</reference>
<dbReference type="Proteomes" id="UP000199394">
    <property type="component" value="Unassembled WGS sequence"/>
</dbReference>
<evidence type="ECO:0000313" key="4">
    <source>
        <dbReference type="Proteomes" id="UP000199394"/>
    </source>
</evidence>
<evidence type="ECO:0000256" key="1">
    <source>
        <dbReference type="ARBA" id="ARBA00023125"/>
    </source>
</evidence>
<proteinExistence type="predicted"/>
<dbReference type="CDD" id="cd00093">
    <property type="entry name" value="HTH_XRE"/>
    <property type="match status" value="2"/>
</dbReference>
<dbReference type="GO" id="GO:0003700">
    <property type="term" value="F:DNA-binding transcription factor activity"/>
    <property type="evidence" value="ECO:0007669"/>
    <property type="project" value="TreeGrafter"/>
</dbReference>
<dbReference type="SUPFAM" id="SSF47413">
    <property type="entry name" value="lambda repressor-like DNA-binding domains"/>
    <property type="match status" value="2"/>
</dbReference>
<dbReference type="GO" id="GO:0005829">
    <property type="term" value="C:cytosol"/>
    <property type="evidence" value="ECO:0007669"/>
    <property type="project" value="TreeGrafter"/>
</dbReference>
<dbReference type="PROSITE" id="PS50943">
    <property type="entry name" value="HTH_CROC1"/>
    <property type="match status" value="2"/>
</dbReference>
<dbReference type="Pfam" id="PF01381">
    <property type="entry name" value="HTH_3"/>
    <property type="match status" value="2"/>
</dbReference>
<keyword evidence="4" id="KW-1185">Reference proteome</keyword>
<evidence type="ECO:0000259" key="2">
    <source>
        <dbReference type="PROSITE" id="PS50943"/>
    </source>
</evidence>
<name>A0A1H3X473_9FIRM</name>
<organism evidence="3 4">
    <name type="scientific">Eubacterium aggregans</name>
    <dbReference type="NCBI Taxonomy" id="81409"/>
    <lineage>
        <taxon>Bacteria</taxon>
        <taxon>Bacillati</taxon>
        <taxon>Bacillota</taxon>
        <taxon>Clostridia</taxon>
        <taxon>Eubacteriales</taxon>
        <taxon>Eubacteriaceae</taxon>
        <taxon>Eubacterium</taxon>
    </lineage>
</organism>
<dbReference type="PANTHER" id="PTHR46797">
    <property type="entry name" value="HTH-TYPE TRANSCRIPTIONAL REGULATOR"/>
    <property type="match status" value="1"/>
</dbReference>
<feature type="domain" description="HTH cro/C1-type" evidence="2">
    <location>
        <begin position="136"/>
        <end position="190"/>
    </location>
</feature>
<keyword evidence="1 3" id="KW-0238">DNA-binding</keyword>
<protein>
    <submittedName>
        <fullName evidence="3">DNA-binding transcriptional regulator, XRE-family HTH domain</fullName>
    </submittedName>
</protein>
<dbReference type="InterPro" id="IPR001387">
    <property type="entry name" value="Cro/C1-type_HTH"/>
</dbReference>